<keyword evidence="1" id="KW-0472">Membrane</keyword>
<dbReference type="RefSeq" id="WP_380866954.1">
    <property type="nucleotide sequence ID" value="NZ_JBHUMA010000004.1"/>
</dbReference>
<name>A0ABW5NG55_9SPHI</name>
<proteinExistence type="predicted"/>
<dbReference type="EMBL" id="JBHUMA010000004">
    <property type="protein sequence ID" value="MFD2597656.1"/>
    <property type="molecule type" value="Genomic_DNA"/>
</dbReference>
<comment type="caution">
    <text evidence="2">The sequence shown here is derived from an EMBL/GenBank/DDBJ whole genome shotgun (WGS) entry which is preliminary data.</text>
</comment>
<reference evidence="3" key="1">
    <citation type="journal article" date="2019" name="Int. J. Syst. Evol. Microbiol.">
        <title>The Global Catalogue of Microorganisms (GCM) 10K type strain sequencing project: providing services to taxonomists for standard genome sequencing and annotation.</title>
        <authorList>
            <consortium name="The Broad Institute Genomics Platform"/>
            <consortium name="The Broad Institute Genome Sequencing Center for Infectious Disease"/>
            <person name="Wu L."/>
            <person name="Ma J."/>
        </authorList>
    </citation>
    <scope>NUCLEOTIDE SEQUENCE [LARGE SCALE GENOMIC DNA]</scope>
    <source>
        <strain evidence="3">KCTC 42248</strain>
    </source>
</reference>
<keyword evidence="1" id="KW-1133">Transmembrane helix</keyword>
<feature type="transmembrane region" description="Helical" evidence="1">
    <location>
        <begin position="12"/>
        <end position="32"/>
    </location>
</feature>
<keyword evidence="1" id="KW-0812">Transmembrane</keyword>
<sequence>MKKLLFKLFVRVSLLSVVSTFLLASLLVFVLQNAEPQGERVRNYYMPLFTEMLTAFITLFLSLSTLSIFLNLNRRFRQSKTRVALSFFLLPALLSSFVALAVYLQEGDDLKTSLLVLVAYLPFWFLLIKSYFSFSKASL</sequence>
<feature type="transmembrane region" description="Helical" evidence="1">
    <location>
        <begin position="52"/>
        <end position="72"/>
    </location>
</feature>
<feature type="transmembrane region" description="Helical" evidence="1">
    <location>
        <begin position="110"/>
        <end position="128"/>
    </location>
</feature>
<evidence type="ECO:0008006" key="4">
    <source>
        <dbReference type="Google" id="ProtNLM"/>
    </source>
</evidence>
<dbReference type="Proteomes" id="UP001597393">
    <property type="component" value="Unassembled WGS sequence"/>
</dbReference>
<organism evidence="2 3">
    <name type="scientific">Sphingobacterium corticis</name>
    <dbReference type="NCBI Taxonomy" id="1812823"/>
    <lineage>
        <taxon>Bacteria</taxon>
        <taxon>Pseudomonadati</taxon>
        <taxon>Bacteroidota</taxon>
        <taxon>Sphingobacteriia</taxon>
        <taxon>Sphingobacteriales</taxon>
        <taxon>Sphingobacteriaceae</taxon>
        <taxon>Sphingobacterium</taxon>
    </lineage>
</organism>
<accession>A0ABW5NG55</accession>
<evidence type="ECO:0000256" key="1">
    <source>
        <dbReference type="SAM" id="Phobius"/>
    </source>
</evidence>
<feature type="transmembrane region" description="Helical" evidence="1">
    <location>
        <begin position="84"/>
        <end position="104"/>
    </location>
</feature>
<evidence type="ECO:0000313" key="2">
    <source>
        <dbReference type="EMBL" id="MFD2597656.1"/>
    </source>
</evidence>
<keyword evidence="3" id="KW-1185">Reference proteome</keyword>
<evidence type="ECO:0000313" key="3">
    <source>
        <dbReference type="Proteomes" id="UP001597393"/>
    </source>
</evidence>
<gene>
    <name evidence="2" type="ORF">ACFSQ3_01725</name>
</gene>
<protein>
    <recommendedName>
        <fullName evidence="4">DUF4293 family protein</fullName>
    </recommendedName>
</protein>